<dbReference type="AlphaFoldDB" id="A0A7W7QXW2"/>
<evidence type="ECO:0000313" key="7">
    <source>
        <dbReference type="Proteomes" id="UP000540506"/>
    </source>
</evidence>
<comment type="caution">
    <text evidence="6">The sequence shown here is derived from an EMBL/GenBank/DDBJ whole genome shotgun (WGS) entry which is preliminary data.</text>
</comment>
<dbReference type="PANTHER" id="PTHR30055">
    <property type="entry name" value="HTH-TYPE TRANSCRIPTIONAL REGULATOR RUTR"/>
    <property type="match status" value="1"/>
</dbReference>
<feature type="DNA-binding region" description="H-T-H motif" evidence="4">
    <location>
        <begin position="45"/>
        <end position="64"/>
    </location>
</feature>
<dbReference type="InterPro" id="IPR050109">
    <property type="entry name" value="HTH-type_TetR-like_transc_reg"/>
</dbReference>
<accession>A0A7W7QXW2</accession>
<proteinExistence type="predicted"/>
<evidence type="ECO:0000256" key="4">
    <source>
        <dbReference type="PROSITE-ProRule" id="PRU00335"/>
    </source>
</evidence>
<evidence type="ECO:0000256" key="1">
    <source>
        <dbReference type="ARBA" id="ARBA00023015"/>
    </source>
</evidence>
<protein>
    <submittedName>
        <fullName evidence="6">AcrR family transcriptional regulator</fullName>
    </submittedName>
</protein>
<dbReference type="SUPFAM" id="SSF46689">
    <property type="entry name" value="Homeodomain-like"/>
    <property type="match status" value="1"/>
</dbReference>
<evidence type="ECO:0000256" key="3">
    <source>
        <dbReference type="ARBA" id="ARBA00023163"/>
    </source>
</evidence>
<keyword evidence="1" id="KW-0805">Transcription regulation</keyword>
<keyword evidence="3" id="KW-0804">Transcription</keyword>
<dbReference type="Proteomes" id="UP000540506">
    <property type="component" value="Unassembled WGS sequence"/>
</dbReference>
<sequence length="212" mass="23915">MTENVPPLPVGVLREPQQQRSREKVARILAATARLLQERDYEEVGTKLIAAEAEVSVGVLYRFFPDKQAIVSTLTVRWLDEFTAITEQVLTGPLPPTPSELGAQLVEAHARFRREQPGFHRLWFYGPPLPALREYDENTDRQLAAAIRTALVDRYGYPDTPAFALRTELVVASAGRLLNTAFRDHPEGDPAILAEIRLMLDRWLFEREAAIG</sequence>
<evidence type="ECO:0000313" key="6">
    <source>
        <dbReference type="EMBL" id="MBB4921714.1"/>
    </source>
</evidence>
<feature type="domain" description="HTH tetR-type" evidence="5">
    <location>
        <begin position="22"/>
        <end position="82"/>
    </location>
</feature>
<organism evidence="6 7">
    <name type="scientific">Kitasatospora kifunensis</name>
    <name type="common">Streptomyces kifunensis</name>
    <dbReference type="NCBI Taxonomy" id="58351"/>
    <lineage>
        <taxon>Bacteria</taxon>
        <taxon>Bacillati</taxon>
        <taxon>Actinomycetota</taxon>
        <taxon>Actinomycetes</taxon>
        <taxon>Kitasatosporales</taxon>
        <taxon>Streptomycetaceae</taxon>
        <taxon>Kitasatospora</taxon>
    </lineage>
</organism>
<dbReference type="PROSITE" id="PS50977">
    <property type="entry name" value="HTH_TETR_2"/>
    <property type="match status" value="1"/>
</dbReference>
<dbReference type="PANTHER" id="PTHR30055:SF234">
    <property type="entry name" value="HTH-TYPE TRANSCRIPTIONAL REGULATOR BETI"/>
    <property type="match status" value="1"/>
</dbReference>
<dbReference type="GO" id="GO:0000976">
    <property type="term" value="F:transcription cis-regulatory region binding"/>
    <property type="evidence" value="ECO:0007669"/>
    <property type="project" value="TreeGrafter"/>
</dbReference>
<reference evidence="6 7" key="1">
    <citation type="submission" date="2020-08" db="EMBL/GenBank/DDBJ databases">
        <title>Sequencing the genomes of 1000 actinobacteria strains.</title>
        <authorList>
            <person name="Klenk H.-P."/>
        </authorList>
    </citation>
    <scope>NUCLEOTIDE SEQUENCE [LARGE SCALE GENOMIC DNA]</scope>
    <source>
        <strain evidence="6 7">DSM 41654</strain>
    </source>
</reference>
<name>A0A7W7QXW2_KITKI</name>
<dbReference type="EMBL" id="JACHJV010000001">
    <property type="protein sequence ID" value="MBB4921714.1"/>
    <property type="molecule type" value="Genomic_DNA"/>
</dbReference>
<dbReference type="GO" id="GO:0003700">
    <property type="term" value="F:DNA-binding transcription factor activity"/>
    <property type="evidence" value="ECO:0007669"/>
    <property type="project" value="TreeGrafter"/>
</dbReference>
<dbReference type="InterPro" id="IPR041669">
    <property type="entry name" value="TetR_C_15"/>
</dbReference>
<keyword evidence="2 4" id="KW-0238">DNA-binding</keyword>
<dbReference type="RefSeq" id="WP_184934002.1">
    <property type="nucleotide sequence ID" value="NZ_JACHJV010000001.1"/>
</dbReference>
<gene>
    <name evidence="6" type="ORF">FHR34_000707</name>
</gene>
<keyword evidence="7" id="KW-1185">Reference proteome</keyword>
<evidence type="ECO:0000259" key="5">
    <source>
        <dbReference type="PROSITE" id="PS50977"/>
    </source>
</evidence>
<dbReference type="InterPro" id="IPR001647">
    <property type="entry name" value="HTH_TetR"/>
</dbReference>
<dbReference type="Pfam" id="PF00440">
    <property type="entry name" value="TetR_N"/>
    <property type="match status" value="1"/>
</dbReference>
<dbReference type="InterPro" id="IPR009057">
    <property type="entry name" value="Homeodomain-like_sf"/>
</dbReference>
<evidence type="ECO:0000256" key="2">
    <source>
        <dbReference type="ARBA" id="ARBA00023125"/>
    </source>
</evidence>
<dbReference type="Gene3D" id="1.10.357.10">
    <property type="entry name" value="Tetracycline Repressor, domain 2"/>
    <property type="match status" value="1"/>
</dbReference>
<dbReference type="PRINTS" id="PR00455">
    <property type="entry name" value="HTHTETR"/>
</dbReference>
<dbReference type="Pfam" id="PF17918">
    <property type="entry name" value="TetR_C_15"/>
    <property type="match status" value="1"/>
</dbReference>